<keyword evidence="3" id="KW-1185">Reference proteome</keyword>
<dbReference type="InterPro" id="IPR024079">
    <property type="entry name" value="MetalloPept_cat_dom_sf"/>
</dbReference>
<feature type="compositionally biased region" description="Basic and acidic residues" evidence="1">
    <location>
        <begin position="479"/>
        <end position="488"/>
    </location>
</feature>
<gene>
    <name evidence="2" type="ORF">THTE_4333</name>
</gene>
<dbReference type="Proteomes" id="UP000215086">
    <property type="component" value="Chromosome"/>
</dbReference>
<proteinExistence type="predicted"/>
<evidence type="ECO:0000313" key="2">
    <source>
        <dbReference type="EMBL" id="ASV76934.1"/>
    </source>
</evidence>
<reference evidence="2 3" key="1">
    <citation type="journal article" name="Front. Microbiol.">
        <title>Sugar Metabolism of the First Thermophilic Planctomycete Thermogutta terrifontis: Comparative Genomic and Transcriptomic Approaches.</title>
        <authorList>
            <person name="Elcheninov A.G."/>
            <person name="Menzel P."/>
            <person name="Gudbergsdottir S.R."/>
            <person name="Slesarev A.I."/>
            <person name="Kadnikov V.V."/>
            <person name="Krogh A."/>
            <person name="Bonch-Osmolovskaya E.A."/>
            <person name="Peng X."/>
            <person name="Kublanov I.V."/>
        </authorList>
    </citation>
    <scope>NUCLEOTIDE SEQUENCE [LARGE SCALE GENOMIC DNA]</scope>
    <source>
        <strain evidence="2 3">R1</strain>
    </source>
</reference>
<sequence length="743" mass="80491">MNACIRSWKWHILFSAGCLALALFYPSELPAREAGVSNPQPSPAVVANLAPFPGQVTVQDATGEGVLTAIFPPRTMATLVLRETCRISATGQLPPTATSSRCEEVIGPGSLGILYVVGQPEKPTFQMAVVTPQSDPSALARVLTTASSALDQQAMTQFITGGYTSLGVVWEPNLRPRKLLVPVKILVDDEEPAARRIWEARLRARIAAVNDILGRFCPIQLNVVAAETWRSNDKLASLEDGYQQFVTTVDPLPGTLAIGFASQWASQKQAATLGTCAGPFSRHILLREHGPAITETERVEMLLHELGHVFGAVHIADTDSLMRPKLENRRARDRQFLLGFDPVNTLVMNMVAGELLQRKTRWEDFSEHTRGSLLFCYRALVAAEESDETASLLIERLEQVSRQQAPLVAGVEPGQATDDTPSGDLRESSDQPPTRSPAVDLAHGAPAPEPPGETRSSIKPATPEATAGLERPTTPQEHQSGREAREKTGTASTPPTGSTDVFPPPAPPEESLAAARWVIQAVVAEWDPAAVPVSGPRPMGDAVMEMLVRKAAEVAQQIPAQSATQRSAFLRALAVLVDDSIFLREQPGLGVVWAKLETEAERQRRLARIPLPTIEGRHDWAQHFGVSAALTDLLGAGPARSLGLAKEWRDAQGDSGFSFTDLAADYAGVVFAEAVQSGRISLAELAENFTLPAYVPPLSRYPEEISFPRMIREYGGFFGERTRAIVREIEDAIGSLPAYRRSP</sequence>
<dbReference type="EMBL" id="CP018477">
    <property type="protein sequence ID" value="ASV76934.1"/>
    <property type="molecule type" value="Genomic_DNA"/>
</dbReference>
<dbReference type="Gene3D" id="3.40.390.10">
    <property type="entry name" value="Collagenase (Catalytic Domain)"/>
    <property type="match status" value="1"/>
</dbReference>
<evidence type="ECO:0000313" key="3">
    <source>
        <dbReference type="Proteomes" id="UP000215086"/>
    </source>
</evidence>
<dbReference type="KEGG" id="ttf:THTE_4333"/>
<dbReference type="OrthoDB" id="9997at2"/>
<name>A0A286RLU4_9BACT</name>
<feature type="compositionally biased region" description="Low complexity" evidence="1">
    <location>
        <begin position="489"/>
        <end position="499"/>
    </location>
</feature>
<feature type="region of interest" description="Disordered" evidence="1">
    <location>
        <begin position="405"/>
        <end position="509"/>
    </location>
</feature>
<organism evidence="2 3">
    <name type="scientific">Thermogutta terrifontis</name>
    <dbReference type="NCBI Taxonomy" id="1331910"/>
    <lineage>
        <taxon>Bacteria</taxon>
        <taxon>Pseudomonadati</taxon>
        <taxon>Planctomycetota</taxon>
        <taxon>Planctomycetia</taxon>
        <taxon>Pirellulales</taxon>
        <taxon>Thermoguttaceae</taxon>
        <taxon>Thermogutta</taxon>
    </lineage>
</organism>
<accession>A0A286RLU4</accession>
<evidence type="ECO:0000256" key="1">
    <source>
        <dbReference type="SAM" id="MobiDB-lite"/>
    </source>
</evidence>
<dbReference type="RefSeq" id="WP_095416596.1">
    <property type="nucleotide sequence ID" value="NZ_CP018477.1"/>
</dbReference>
<protein>
    <submittedName>
        <fullName evidence="2">Uncharacterized protein</fullName>
    </submittedName>
</protein>
<dbReference type="SUPFAM" id="SSF55486">
    <property type="entry name" value="Metalloproteases ('zincins'), catalytic domain"/>
    <property type="match status" value="1"/>
</dbReference>
<dbReference type="AlphaFoldDB" id="A0A286RLU4"/>
<dbReference type="GO" id="GO:0008237">
    <property type="term" value="F:metallopeptidase activity"/>
    <property type="evidence" value="ECO:0007669"/>
    <property type="project" value="InterPro"/>
</dbReference>